<dbReference type="InterPro" id="IPR029016">
    <property type="entry name" value="GAF-like_dom_sf"/>
</dbReference>
<feature type="transmembrane region" description="Helical" evidence="3">
    <location>
        <begin position="20"/>
        <end position="39"/>
    </location>
</feature>
<dbReference type="InterPro" id="IPR050469">
    <property type="entry name" value="Diguanylate_Cyclase"/>
</dbReference>
<evidence type="ECO:0000259" key="4">
    <source>
        <dbReference type="PROSITE" id="PS50887"/>
    </source>
</evidence>
<evidence type="ECO:0000256" key="2">
    <source>
        <dbReference type="ARBA" id="ARBA00034247"/>
    </source>
</evidence>
<feature type="domain" description="GGDEF" evidence="4">
    <location>
        <begin position="427"/>
        <end position="561"/>
    </location>
</feature>
<dbReference type="PANTHER" id="PTHR45138:SF9">
    <property type="entry name" value="DIGUANYLATE CYCLASE DGCM-RELATED"/>
    <property type="match status" value="1"/>
</dbReference>
<evidence type="ECO:0000256" key="3">
    <source>
        <dbReference type="SAM" id="Phobius"/>
    </source>
</evidence>
<sequence length="562" mass="64465">MVVNQRWRKWWAKLQKWLALRHLALIVVLTLVPSFLWMMNRLTNELIGSRNLLEHTYQVLARIEHLRTDIDALELGRISYFVSHNIESLQQTNHARGLLGVEIEELKALTSNHYLHRKLNQFEHVAKALLEETARNIEGLDLGNTTYTAFSHQAQMLMLQARSLLEEMHRHENSLLSSRMDSSNSKELEWEHMLGLTGISLLLMLGFILIHMYREIVQHRRLEVTLREIQGQNQVTLRNQALMGELSSLLQACSSVDESLGMIRQFAMQLFNVDAGALYLFRESRNQLEERMSWGIGLKSEPVFQPENCWALRRGEIHAMNGRPESLKCRHVQVSEGVCCLCVPIIAQGNVLGVLYLENHHEQVFDDVQLKLASTVTNQVALTLASMKMQETLRNLSVRDPLTGLFNRRYMEESLQRELAIAQRKQRQLGVVILDLDHFKNFNDTFGHDAGDFLLREVGALLVSNSRSSDIVCRFGGEEFVLIFPETEAEIMMERTEHLRKVIFALQLQHFGRSLGQVSASFGLAFFPVHGNTADELLRLADKALYRAKAAGRNRLEMAVRP</sequence>
<keyword evidence="5" id="KW-0808">Transferase</keyword>
<dbReference type="SMART" id="SM00065">
    <property type="entry name" value="GAF"/>
    <property type="match status" value="1"/>
</dbReference>
<accession>A0ABW8GHP5</accession>
<dbReference type="EMBL" id="JBIWXY010000001">
    <property type="protein sequence ID" value="MFJ5444896.1"/>
    <property type="molecule type" value="Genomic_DNA"/>
</dbReference>
<dbReference type="RefSeq" id="WP_400878357.1">
    <property type="nucleotide sequence ID" value="NZ_JBIWXY010000001.1"/>
</dbReference>
<evidence type="ECO:0000313" key="5">
    <source>
        <dbReference type="EMBL" id="MFJ5444896.1"/>
    </source>
</evidence>
<evidence type="ECO:0000256" key="1">
    <source>
        <dbReference type="ARBA" id="ARBA00012528"/>
    </source>
</evidence>
<dbReference type="Pfam" id="PF05227">
    <property type="entry name" value="CHASE3"/>
    <property type="match status" value="1"/>
</dbReference>
<keyword evidence="3" id="KW-0472">Membrane</keyword>
<proteinExistence type="predicted"/>
<dbReference type="Gene3D" id="3.30.70.270">
    <property type="match status" value="1"/>
</dbReference>
<dbReference type="EC" id="2.7.7.65" evidence="1"/>
<dbReference type="Pfam" id="PF01590">
    <property type="entry name" value="GAF"/>
    <property type="match status" value="1"/>
</dbReference>
<dbReference type="Gene3D" id="3.30.450.40">
    <property type="match status" value="1"/>
</dbReference>
<reference evidence="5 6" key="1">
    <citation type="submission" date="2024-11" db="EMBL/GenBank/DDBJ databases">
        <authorList>
            <person name="Kaparullina E.N."/>
            <person name="Delegan Y.A."/>
            <person name="Doronina N.V."/>
        </authorList>
    </citation>
    <scope>NUCLEOTIDE SEQUENCE [LARGE SCALE GENOMIC DNA]</scope>
    <source>
        <strain evidence="5 6">7sh_L</strain>
    </source>
</reference>
<dbReference type="NCBIfam" id="TIGR00254">
    <property type="entry name" value="GGDEF"/>
    <property type="match status" value="1"/>
</dbReference>
<dbReference type="InterPro" id="IPR007891">
    <property type="entry name" value="CHASE3"/>
</dbReference>
<dbReference type="GO" id="GO:0052621">
    <property type="term" value="F:diguanylate cyclase activity"/>
    <property type="evidence" value="ECO:0007669"/>
    <property type="project" value="UniProtKB-EC"/>
</dbReference>
<keyword evidence="3" id="KW-0812">Transmembrane</keyword>
<comment type="caution">
    <text evidence="5">The sequence shown here is derived from an EMBL/GenBank/DDBJ whole genome shotgun (WGS) entry which is preliminary data.</text>
</comment>
<name>A0ABW8GHP5_9PROT</name>
<dbReference type="InterPro" id="IPR029787">
    <property type="entry name" value="Nucleotide_cyclase"/>
</dbReference>
<dbReference type="InterPro" id="IPR000160">
    <property type="entry name" value="GGDEF_dom"/>
</dbReference>
<dbReference type="Proteomes" id="UP001617669">
    <property type="component" value="Unassembled WGS sequence"/>
</dbReference>
<dbReference type="PANTHER" id="PTHR45138">
    <property type="entry name" value="REGULATORY COMPONENTS OF SENSORY TRANSDUCTION SYSTEM"/>
    <property type="match status" value="1"/>
</dbReference>
<evidence type="ECO:0000313" key="6">
    <source>
        <dbReference type="Proteomes" id="UP001617669"/>
    </source>
</evidence>
<dbReference type="InterPro" id="IPR043128">
    <property type="entry name" value="Rev_trsase/Diguanyl_cyclase"/>
</dbReference>
<dbReference type="InterPro" id="IPR003018">
    <property type="entry name" value="GAF"/>
</dbReference>
<keyword evidence="5" id="KW-0548">Nucleotidyltransferase</keyword>
<gene>
    <name evidence="5" type="ORF">ACIKP9_01490</name>
</gene>
<keyword evidence="3" id="KW-1133">Transmembrane helix</keyword>
<organism evidence="5 6">
    <name type="scientific">Methylobacillus methanolivorans</name>
    <dbReference type="NCBI Taxonomy" id="1848927"/>
    <lineage>
        <taxon>Bacteria</taxon>
        <taxon>Pseudomonadati</taxon>
        <taxon>Pseudomonadota</taxon>
        <taxon>Betaproteobacteria</taxon>
        <taxon>Nitrosomonadales</taxon>
        <taxon>Methylophilaceae</taxon>
        <taxon>Methylobacillus</taxon>
    </lineage>
</organism>
<dbReference type="Pfam" id="PF00990">
    <property type="entry name" value="GGDEF"/>
    <property type="match status" value="1"/>
</dbReference>
<dbReference type="SUPFAM" id="SSF55781">
    <property type="entry name" value="GAF domain-like"/>
    <property type="match status" value="1"/>
</dbReference>
<dbReference type="PROSITE" id="PS50887">
    <property type="entry name" value="GGDEF"/>
    <property type="match status" value="1"/>
</dbReference>
<keyword evidence="6" id="KW-1185">Reference proteome</keyword>
<dbReference type="CDD" id="cd01949">
    <property type="entry name" value="GGDEF"/>
    <property type="match status" value="1"/>
</dbReference>
<comment type="catalytic activity">
    <reaction evidence="2">
        <text>2 GTP = 3',3'-c-di-GMP + 2 diphosphate</text>
        <dbReference type="Rhea" id="RHEA:24898"/>
        <dbReference type="ChEBI" id="CHEBI:33019"/>
        <dbReference type="ChEBI" id="CHEBI:37565"/>
        <dbReference type="ChEBI" id="CHEBI:58805"/>
        <dbReference type="EC" id="2.7.7.65"/>
    </reaction>
</comment>
<dbReference type="SUPFAM" id="SSF55073">
    <property type="entry name" value="Nucleotide cyclase"/>
    <property type="match status" value="1"/>
</dbReference>
<protein>
    <recommendedName>
        <fullName evidence="1">diguanylate cyclase</fullName>
        <ecNumber evidence="1">2.7.7.65</ecNumber>
    </recommendedName>
</protein>
<dbReference type="SMART" id="SM00267">
    <property type="entry name" value="GGDEF"/>
    <property type="match status" value="1"/>
</dbReference>